<protein>
    <submittedName>
        <fullName evidence="2">Uncharacterized protein</fullName>
    </submittedName>
</protein>
<dbReference type="OMA" id="MLTDFAH"/>
<dbReference type="Ensembl" id="ENSSTUT00000064255.1">
    <property type="protein sequence ID" value="ENSSTUP00000060900.1"/>
    <property type="gene ID" value="ENSSTUG00000026428.1"/>
</dbReference>
<name>A0A674APC7_SALTR</name>
<feature type="region of interest" description="Disordered" evidence="1">
    <location>
        <begin position="20"/>
        <end position="152"/>
    </location>
</feature>
<reference evidence="2" key="2">
    <citation type="submission" date="2025-09" db="UniProtKB">
        <authorList>
            <consortium name="Ensembl"/>
        </authorList>
    </citation>
    <scope>IDENTIFICATION</scope>
</reference>
<dbReference type="Proteomes" id="UP000472277">
    <property type="component" value="Chromosome 13"/>
</dbReference>
<feature type="compositionally biased region" description="Basic residues" evidence="1">
    <location>
        <begin position="119"/>
        <end position="131"/>
    </location>
</feature>
<feature type="compositionally biased region" description="Low complexity" evidence="1">
    <location>
        <begin position="43"/>
        <end position="55"/>
    </location>
</feature>
<feature type="compositionally biased region" description="Basic residues" evidence="1">
    <location>
        <begin position="142"/>
        <end position="152"/>
    </location>
</feature>
<reference evidence="2" key="1">
    <citation type="submission" date="2025-08" db="UniProtKB">
        <authorList>
            <consortium name="Ensembl"/>
        </authorList>
    </citation>
    <scope>IDENTIFICATION</scope>
</reference>
<accession>A0A674APC7</accession>
<feature type="compositionally biased region" description="Basic residues" evidence="1">
    <location>
        <begin position="86"/>
        <end position="100"/>
    </location>
</feature>
<dbReference type="AlphaFoldDB" id="A0A674APC7"/>
<dbReference type="InParanoid" id="A0A674APC7"/>
<evidence type="ECO:0000313" key="3">
    <source>
        <dbReference type="Proteomes" id="UP000472277"/>
    </source>
</evidence>
<evidence type="ECO:0000256" key="1">
    <source>
        <dbReference type="SAM" id="MobiDB-lite"/>
    </source>
</evidence>
<proteinExistence type="predicted"/>
<evidence type="ECO:0000313" key="2">
    <source>
        <dbReference type="Ensembl" id="ENSSTUP00000060900.1"/>
    </source>
</evidence>
<organism evidence="2 3">
    <name type="scientific">Salmo trutta</name>
    <name type="common">Brown trout</name>
    <dbReference type="NCBI Taxonomy" id="8032"/>
    <lineage>
        <taxon>Eukaryota</taxon>
        <taxon>Metazoa</taxon>
        <taxon>Chordata</taxon>
        <taxon>Craniata</taxon>
        <taxon>Vertebrata</taxon>
        <taxon>Euteleostomi</taxon>
        <taxon>Actinopterygii</taxon>
        <taxon>Neopterygii</taxon>
        <taxon>Teleostei</taxon>
        <taxon>Protacanthopterygii</taxon>
        <taxon>Salmoniformes</taxon>
        <taxon>Salmonidae</taxon>
        <taxon>Salmoninae</taxon>
        <taxon>Salmo</taxon>
    </lineage>
</organism>
<keyword evidence="3" id="KW-1185">Reference proteome</keyword>
<sequence length="152" mass="16418">MKDVHFVDFLKHFVDTNLAGPSAIPALPGPSTNLPGPSTIPALPSTSSDTDLPSSYGSTSSPLPNNAIADSGLLTPEDIRPYPKAGPRKPAYKGRKRRKTAILTDTPVKQAREMEKNKAKSSKRLFPKKGKQGGESKSGSAKNKKNRRRVIR</sequence>